<reference evidence="3" key="1">
    <citation type="journal article" date="2023" name="Science">
        <title>Elucidation of the pathway for biosynthesis of saponin adjuvants from the soapbark tree.</title>
        <authorList>
            <person name="Reed J."/>
            <person name="Orme A."/>
            <person name="El-Demerdash A."/>
            <person name="Owen C."/>
            <person name="Martin L.B.B."/>
            <person name="Misra R.C."/>
            <person name="Kikuchi S."/>
            <person name="Rejzek M."/>
            <person name="Martin A.C."/>
            <person name="Harkess A."/>
            <person name="Leebens-Mack J."/>
            <person name="Louveau T."/>
            <person name="Stephenson M.J."/>
            <person name="Osbourn A."/>
        </authorList>
    </citation>
    <scope>NUCLEOTIDE SEQUENCE</scope>
    <source>
        <strain evidence="3">S10</strain>
    </source>
</reference>
<accession>A0AAD7Q4L9</accession>
<dbReference type="PANTHER" id="PTHR46122">
    <property type="entry name" value="GALACTOSE OXIDASE/KELCH REPEAT PROTEIN-RELATED"/>
    <property type="match status" value="1"/>
</dbReference>
<evidence type="ECO:0000256" key="1">
    <source>
        <dbReference type="ARBA" id="ARBA00022441"/>
    </source>
</evidence>
<dbReference type="SUPFAM" id="SSF117281">
    <property type="entry name" value="Kelch motif"/>
    <property type="match status" value="1"/>
</dbReference>
<dbReference type="KEGG" id="qsa:O6P43_004811"/>
<evidence type="ECO:0000313" key="4">
    <source>
        <dbReference type="Proteomes" id="UP001163823"/>
    </source>
</evidence>
<dbReference type="InterPro" id="IPR015915">
    <property type="entry name" value="Kelch-typ_b-propeller"/>
</dbReference>
<protein>
    <submittedName>
        <fullName evidence="3">F-box/kelch-repeat protein</fullName>
    </submittedName>
</protein>
<comment type="caution">
    <text evidence="3">The sequence shown here is derived from an EMBL/GenBank/DDBJ whole genome shotgun (WGS) entry which is preliminary data.</text>
</comment>
<proteinExistence type="predicted"/>
<dbReference type="AlphaFoldDB" id="A0AAD7Q4L9"/>
<dbReference type="Gene3D" id="2.120.10.80">
    <property type="entry name" value="Kelch-type beta propeller"/>
    <property type="match status" value="1"/>
</dbReference>
<gene>
    <name evidence="3" type="ORF">O6P43_004811</name>
</gene>
<dbReference type="GO" id="GO:0005634">
    <property type="term" value="C:nucleus"/>
    <property type="evidence" value="ECO:0007669"/>
    <property type="project" value="UniProtKB-ARBA"/>
</dbReference>
<dbReference type="Pfam" id="PF01344">
    <property type="entry name" value="Kelch_1"/>
    <property type="match status" value="2"/>
</dbReference>
<evidence type="ECO:0000313" key="3">
    <source>
        <dbReference type="EMBL" id="KAJ7974793.1"/>
    </source>
</evidence>
<dbReference type="GO" id="GO:0005829">
    <property type="term" value="C:cytosol"/>
    <property type="evidence" value="ECO:0007669"/>
    <property type="project" value="TreeGrafter"/>
</dbReference>
<dbReference type="PANTHER" id="PTHR46122:SF5">
    <property type="entry name" value="F-BOX DOMAIN-CONTAINING PROTEIN"/>
    <property type="match status" value="1"/>
</dbReference>
<sequence>MLKEKGREIDEEREHWCRNNSGLSKKGNFVRDSGTMFWYEMSPSKGSAGDSSGQKPQDADYFVPFLTDELSLILARVPRSEYWKFALVNKQFLTLVKTGEIFKIRREIGFKEPSVFMSESGKSDWLVFDQNFMSRRKLPDLPADYSFNMGDRESFCAGTHLMVSGKELGRPVVWRYELVTNKWFKGPSMITPRCLFASATCGTFAFVAGGDEPETFKEVFNSAEKYNPESKSWEPLPRMKQRRKFCSGCYMDNKFYVIGGRDEHKNELTCGEFFDEATNTWKLIPNILNEISTSGTPPLIAVANNELYSLDASSNELKVYLKQSNSWKNLGPAPVRADETSGWGVAFKSLGNELLVMYGTTIYTCFTDPTAENLQWKQIGCGSSHLIPFILNCCVMVA</sequence>
<organism evidence="3 4">
    <name type="scientific">Quillaja saponaria</name>
    <name type="common">Soap bark tree</name>
    <dbReference type="NCBI Taxonomy" id="32244"/>
    <lineage>
        <taxon>Eukaryota</taxon>
        <taxon>Viridiplantae</taxon>
        <taxon>Streptophyta</taxon>
        <taxon>Embryophyta</taxon>
        <taxon>Tracheophyta</taxon>
        <taxon>Spermatophyta</taxon>
        <taxon>Magnoliopsida</taxon>
        <taxon>eudicotyledons</taxon>
        <taxon>Gunneridae</taxon>
        <taxon>Pentapetalae</taxon>
        <taxon>rosids</taxon>
        <taxon>fabids</taxon>
        <taxon>Fabales</taxon>
        <taxon>Quillajaceae</taxon>
        <taxon>Quillaja</taxon>
    </lineage>
</organism>
<dbReference type="EMBL" id="JARAOO010000003">
    <property type="protein sequence ID" value="KAJ7974793.1"/>
    <property type="molecule type" value="Genomic_DNA"/>
</dbReference>
<dbReference type="Proteomes" id="UP001163823">
    <property type="component" value="Chromosome 3"/>
</dbReference>
<dbReference type="InterPro" id="IPR006652">
    <property type="entry name" value="Kelch_1"/>
</dbReference>
<evidence type="ECO:0000256" key="2">
    <source>
        <dbReference type="ARBA" id="ARBA00022737"/>
    </source>
</evidence>
<keyword evidence="1" id="KW-0880">Kelch repeat</keyword>
<keyword evidence="2" id="KW-0677">Repeat</keyword>
<dbReference type="SMART" id="SM00612">
    <property type="entry name" value="Kelch"/>
    <property type="match status" value="3"/>
</dbReference>
<keyword evidence="4" id="KW-1185">Reference proteome</keyword>
<name>A0AAD7Q4L9_QUISA</name>
<dbReference type="InterPro" id="IPR052439">
    <property type="entry name" value="F-box/Kelch-repeat"/>
</dbReference>